<keyword evidence="2" id="KW-0902">Two-component regulatory system</keyword>
<reference evidence="8 9" key="1">
    <citation type="submission" date="2021-01" db="EMBL/GenBank/DDBJ databases">
        <title>Streptomyces acididurans sp. nov., isolated from a peat swamp forest soil.</title>
        <authorList>
            <person name="Chantavorakit T."/>
            <person name="Duangmal K."/>
        </authorList>
    </citation>
    <scope>NUCLEOTIDE SEQUENCE [LARGE SCALE GENOMIC DNA]</scope>
    <source>
        <strain evidence="8 9">KK5PA1</strain>
    </source>
</reference>
<dbReference type="InterPro" id="IPR011990">
    <property type="entry name" value="TPR-like_helical_dom_sf"/>
</dbReference>
<dbReference type="RefSeq" id="WP_205360051.1">
    <property type="nucleotide sequence ID" value="NZ_JADKYB010000016.1"/>
</dbReference>
<evidence type="ECO:0000256" key="6">
    <source>
        <dbReference type="PROSITE-ProRule" id="PRU01091"/>
    </source>
</evidence>
<dbReference type="InterPro" id="IPR051677">
    <property type="entry name" value="AfsR-DnrI-RedD_regulator"/>
</dbReference>
<dbReference type="Gene3D" id="1.25.40.10">
    <property type="entry name" value="Tetratricopeptide repeat domain"/>
    <property type="match status" value="1"/>
</dbReference>
<dbReference type="CDD" id="cd15831">
    <property type="entry name" value="BTAD"/>
    <property type="match status" value="1"/>
</dbReference>
<dbReference type="EMBL" id="JADKYB010000016">
    <property type="protein sequence ID" value="MBM9508188.1"/>
    <property type="molecule type" value="Genomic_DNA"/>
</dbReference>
<evidence type="ECO:0000259" key="7">
    <source>
        <dbReference type="PROSITE" id="PS51755"/>
    </source>
</evidence>
<evidence type="ECO:0000256" key="3">
    <source>
        <dbReference type="ARBA" id="ARBA00023015"/>
    </source>
</evidence>
<dbReference type="PROSITE" id="PS51755">
    <property type="entry name" value="OMPR_PHOB"/>
    <property type="match status" value="1"/>
</dbReference>
<proteinExistence type="inferred from homology"/>
<keyword evidence="9" id="KW-1185">Reference proteome</keyword>
<evidence type="ECO:0000313" key="8">
    <source>
        <dbReference type="EMBL" id="MBM9508188.1"/>
    </source>
</evidence>
<feature type="DNA-binding region" description="OmpR/PhoB-type" evidence="6">
    <location>
        <begin position="1"/>
        <end position="95"/>
    </location>
</feature>
<evidence type="ECO:0000256" key="1">
    <source>
        <dbReference type="ARBA" id="ARBA00005820"/>
    </source>
</evidence>
<dbReference type="InterPro" id="IPR036388">
    <property type="entry name" value="WH-like_DNA-bd_sf"/>
</dbReference>
<organism evidence="8 9">
    <name type="scientific">Actinacidiphila acididurans</name>
    <dbReference type="NCBI Taxonomy" id="2784346"/>
    <lineage>
        <taxon>Bacteria</taxon>
        <taxon>Bacillati</taxon>
        <taxon>Actinomycetota</taxon>
        <taxon>Actinomycetes</taxon>
        <taxon>Kitasatosporales</taxon>
        <taxon>Streptomycetaceae</taxon>
        <taxon>Actinacidiphila</taxon>
    </lineage>
</organism>
<dbReference type="InterPro" id="IPR001867">
    <property type="entry name" value="OmpR/PhoB-type_DNA-bd"/>
</dbReference>
<dbReference type="InterPro" id="IPR005158">
    <property type="entry name" value="BTAD"/>
</dbReference>
<dbReference type="SMART" id="SM00862">
    <property type="entry name" value="Trans_reg_C"/>
    <property type="match status" value="1"/>
</dbReference>
<feature type="domain" description="OmpR/PhoB-type" evidence="7">
    <location>
        <begin position="1"/>
        <end position="95"/>
    </location>
</feature>
<accession>A0ABS2TXW5</accession>
<sequence>MRFKLLGQLQVHDGGRILTPQAHKQRVLLAALLLHHHTVLPVESLIDELWPEGPPRTALQALRVYISQLRKMLQSGGTPGGPTLAGEPPGYCLAIEDGMLDVIEFDRHRETARAAHERQDFETALFHYRAAAGLWRSTPLVDLREGTLIRSVTSRLEESWMAVEEGRISLEVRLAGSRGEAIARLRELVARYPFNERLHALLMIGLFLSGRSGDALQVYRSTRECLIDELGIEPGEDLRLVHQVVLDSDPAALANVRMWTA</sequence>
<name>A0ABS2TXW5_9ACTN</name>
<dbReference type="Proteomes" id="UP000749040">
    <property type="component" value="Unassembled WGS sequence"/>
</dbReference>
<keyword evidence="5" id="KW-0804">Transcription</keyword>
<gene>
    <name evidence="8" type="ORF">ITX44_27265</name>
</gene>
<dbReference type="Gene3D" id="1.10.10.10">
    <property type="entry name" value="Winged helix-like DNA-binding domain superfamily/Winged helix DNA-binding domain"/>
    <property type="match status" value="1"/>
</dbReference>
<keyword evidence="4 6" id="KW-0238">DNA-binding</keyword>
<comment type="caution">
    <text evidence="8">The sequence shown here is derived from an EMBL/GenBank/DDBJ whole genome shotgun (WGS) entry which is preliminary data.</text>
</comment>
<dbReference type="Pfam" id="PF00486">
    <property type="entry name" value="Trans_reg_C"/>
    <property type="match status" value="1"/>
</dbReference>
<dbReference type="PANTHER" id="PTHR35807:SF1">
    <property type="entry name" value="TRANSCRIPTIONAL REGULATOR REDD"/>
    <property type="match status" value="1"/>
</dbReference>
<comment type="similarity">
    <text evidence="1">Belongs to the AfsR/DnrI/RedD regulatory family.</text>
</comment>
<evidence type="ECO:0000256" key="2">
    <source>
        <dbReference type="ARBA" id="ARBA00023012"/>
    </source>
</evidence>
<dbReference type="SUPFAM" id="SSF46894">
    <property type="entry name" value="C-terminal effector domain of the bipartite response regulators"/>
    <property type="match status" value="1"/>
</dbReference>
<evidence type="ECO:0000313" key="9">
    <source>
        <dbReference type="Proteomes" id="UP000749040"/>
    </source>
</evidence>
<keyword evidence="3" id="KW-0805">Transcription regulation</keyword>
<protein>
    <submittedName>
        <fullName evidence="8">AfsR/SARP family transcriptional regulator</fullName>
    </submittedName>
</protein>
<dbReference type="InterPro" id="IPR016032">
    <property type="entry name" value="Sig_transdc_resp-reg_C-effctor"/>
</dbReference>
<dbReference type="SMART" id="SM01043">
    <property type="entry name" value="BTAD"/>
    <property type="match status" value="1"/>
</dbReference>
<dbReference type="Pfam" id="PF03704">
    <property type="entry name" value="BTAD"/>
    <property type="match status" value="1"/>
</dbReference>
<dbReference type="PANTHER" id="PTHR35807">
    <property type="entry name" value="TRANSCRIPTIONAL REGULATOR REDD-RELATED"/>
    <property type="match status" value="1"/>
</dbReference>
<dbReference type="SUPFAM" id="SSF48452">
    <property type="entry name" value="TPR-like"/>
    <property type="match status" value="1"/>
</dbReference>
<evidence type="ECO:0000256" key="5">
    <source>
        <dbReference type="ARBA" id="ARBA00023163"/>
    </source>
</evidence>
<evidence type="ECO:0000256" key="4">
    <source>
        <dbReference type="ARBA" id="ARBA00023125"/>
    </source>
</evidence>